<dbReference type="SMART" id="SM01344">
    <property type="entry name" value="NUC194"/>
    <property type="match status" value="1"/>
</dbReference>
<dbReference type="GO" id="GO:0046983">
    <property type="term" value="F:protein dimerization activity"/>
    <property type="evidence" value="ECO:0007669"/>
    <property type="project" value="InterPro"/>
</dbReference>
<dbReference type="Pfam" id="PF16178">
    <property type="entry name" value="Anoct_dimer"/>
    <property type="match status" value="1"/>
</dbReference>
<dbReference type="GO" id="GO:0006303">
    <property type="term" value="P:double-strand break repair via nonhomologous end joining"/>
    <property type="evidence" value="ECO:0007669"/>
    <property type="project" value="InterPro"/>
</dbReference>
<proteinExistence type="predicted"/>
<dbReference type="InterPro" id="IPR012582">
    <property type="entry name" value="DNAPKcs_CC3"/>
</dbReference>
<protein>
    <submittedName>
        <fullName evidence="5">NUC194 domain-containing protein</fullName>
    </submittedName>
</protein>
<gene>
    <name evidence="3" type="ORF">HNAJ_LOCUS10382</name>
</gene>
<dbReference type="Pfam" id="PF08163">
    <property type="entry name" value="DNAPKcs_CC3"/>
    <property type="match status" value="1"/>
</dbReference>
<evidence type="ECO:0000256" key="1">
    <source>
        <dbReference type="SAM" id="MobiDB-lite"/>
    </source>
</evidence>
<dbReference type="WBParaSite" id="HNAJ_0001038701-mRNA-1">
    <property type="protein sequence ID" value="HNAJ_0001038701-mRNA-1"/>
    <property type="gene ID" value="HNAJ_0001038701"/>
</dbReference>
<keyword evidence="4" id="KW-1185">Reference proteome</keyword>
<dbReference type="InterPro" id="IPR032394">
    <property type="entry name" value="Anoct_dimer"/>
</dbReference>
<dbReference type="InterPro" id="IPR016024">
    <property type="entry name" value="ARM-type_fold"/>
</dbReference>
<feature type="region of interest" description="Disordered" evidence="1">
    <location>
        <begin position="395"/>
        <end position="419"/>
    </location>
</feature>
<name>A0A0R3TRZ2_RODNA</name>
<dbReference type="SUPFAM" id="SSF48371">
    <property type="entry name" value="ARM repeat"/>
    <property type="match status" value="1"/>
</dbReference>
<dbReference type="EMBL" id="UZAE01013023">
    <property type="protein sequence ID" value="VDO07831.1"/>
    <property type="molecule type" value="Genomic_DNA"/>
</dbReference>
<dbReference type="OrthoDB" id="431717at2759"/>
<evidence type="ECO:0000313" key="5">
    <source>
        <dbReference type="WBParaSite" id="HNAJ_0001038701-mRNA-1"/>
    </source>
</evidence>
<reference evidence="3 4" key="2">
    <citation type="submission" date="2018-11" db="EMBL/GenBank/DDBJ databases">
        <authorList>
            <consortium name="Pathogen Informatics"/>
        </authorList>
    </citation>
    <scope>NUCLEOTIDE SEQUENCE [LARGE SCALE GENOMIC DNA]</scope>
</reference>
<dbReference type="GO" id="GO:0005634">
    <property type="term" value="C:nucleus"/>
    <property type="evidence" value="ECO:0007669"/>
    <property type="project" value="InterPro"/>
</dbReference>
<accession>A0A0R3TRZ2</accession>
<evidence type="ECO:0000259" key="2">
    <source>
        <dbReference type="SMART" id="SM01344"/>
    </source>
</evidence>
<dbReference type="Proteomes" id="UP000278807">
    <property type="component" value="Unassembled WGS sequence"/>
</dbReference>
<evidence type="ECO:0000313" key="3">
    <source>
        <dbReference type="EMBL" id="VDO07831.1"/>
    </source>
</evidence>
<feature type="domain" description="DNA-dependent protein kinase catalytic subunit CC3" evidence="2">
    <location>
        <begin position="1594"/>
        <end position="2035"/>
    </location>
</feature>
<organism evidence="5">
    <name type="scientific">Rodentolepis nana</name>
    <name type="common">Dwarf tapeworm</name>
    <name type="synonym">Hymenolepis nana</name>
    <dbReference type="NCBI Taxonomy" id="102285"/>
    <lineage>
        <taxon>Eukaryota</taxon>
        <taxon>Metazoa</taxon>
        <taxon>Spiralia</taxon>
        <taxon>Lophotrochozoa</taxon>
        <taxon>Platyhelminthes</taxon>
        <taxon>Cestoda</taxon>
        <taxon>Eucestoda</taxon>
        <taxon>Cyclophyllidea</taxon>
        <taxon>Hymenolepididae</taxon>
        <taxon>Rodentolepis</taxon>
    </lineage>
</organism>
<reference evidence="5" key="1">
    <citation type="submission" date="2016-04" db="UniProtKB">
        <authorList>
            <consortium name="WormBaseParasite"/>
        </authorList>
    </citation>
    <scope>IDENTIFICATION</scope>
</reference>
<sequence>MGIETSYSGFVCSKSAKLKEAWLRLFKKIITNSSNDRLKVTVPEIYAKQLFDQLATKHSQSVTSVLCSTLATIIGLTSTDDLRERFLNFLTKLLAEKLSSSTRRAEFVIISAVSSSIAKLLRSVEMESKYESNSNRFFEYALQILLAGLDNIGRYKPIKSACKLLSASCKYVSTCDWPKTQLVITYLQTLTNHKNSSLASTARVAYIDLLKLVSKSDSISDDEIKLVLSEVIPFLADKYVLETLPTRIHSFRLKCLSILLPLYVKHSSNHDSTQILALSVQEVTRMVDEISNNPLPPIAYSLVDLMSALLDLLTTLPEMLSSPMRESLLYSLKLGIVSCFQAYPRLSQTSTESIARAIVKIIEKMEDDKDALVVLDEAFYHIVLQTCSHSPFNLDVSESDDDDSNGAEKDTEDNSLEKIRQPNVSSLPEVAIPLPSFREYLPLWRYLLGLSFLGIRKEANHTLIPKHCSALVLRFLLDSSLVIVKRLDFSYDEVGSDTTDLETQVDVKTPHDVLILSNIAAFLEVQCMLKHIHTASFIIHRYPLLSGLYRLLKLSILLAKRSGFFQSNESAVETQLLPFAHFLIDSFPPAGALSADDLSIARSSCLLSFLPSVLFHSNITRIGHVITSISQLATIQGRGASLAIETVSAIEVWLKENKAYSDFYPTVFSALVPALVNLLNANPDERIATKSALPPIGRRFSRSYRRTELPRALKTLSKQPTASSSDSLIRTAQIKAIELIGQNVAHWNFLKTGETSIESDDRFNEILPTGKGVFNDLCLCLPFPDLRPSIRLSDLRLFTRILHILLWRPKSSNNANIEASKGFSRQTRVSAAEYIHEYIVFALNTQLAASNEPIESSDASYWQLLFQLVFVLGADDDPLIRRLFRSLAFQLVHWYAGYLTAGLCEAKLLLKTLLRLLKLVASEDDMFSIIESSWPIPESIDTLRTKLASVCLRDFLHWMNVETPGTKRRRSSLGDEGLDDLLRQILDGLCRQGSASIVFNDVVAPLLTERPELTRKYIYVLIDAFKRPGQCFSPAVLKMAFDLLISLIKNSPNDLTFEDYSPALKRPRLTRTSQNKSNVDSLKPQTWESASVSSCVKSFLRECKDSPNRKLFQELLEQILSDANLQLIPQILPDPESLISMLGGSIENPTSFIDFLDNCSWLISSNLLSASKFLETIDSANCSVIAKLEAYCSSPERCLLSDILLVEFRRTSRGSATVLKFLRSLLPSKPRIELSSIFAEGHSVWSFLVLCLLNPVKVGFKTDESIAIDMLKLFSKGDITFVKGSISQFLESEGSELTITPDVVSKLIHSVFSISTFFQYQVSFDKELIFKSINQLNKCEIHPVALLSILGLKQENDTPLESPNTVIATLLKLFAIYSRGSNKLRTSQLCEGVTKVWKKHIETLLRFKDFDSCLFVDLLEAIISLSPVELDRNIFISAFLLLLKDETLNVPTKVKNLDMLAFFLQSDITPTNFNLSNERRYEIVEAVKYLFASNLPLDQHEIASSPTKLAQCSTLLKSVLSLLKTLSCPEAILMLTMTSCRYDDHFMDEELEESLRIAMKRIWTRPLAQEQLLATAINYFDQACSESIPSPGFINLWHRYIHKFLKPLLLSVSPSALERLAARNINKWLQILEGNASEDGVHVTTQWFWRLLNRVVAFYLLVTIYNRLPKSALHGLTAGGVGSVLRAFLGPSELDLIQSGKVKGTELTAAIIKKVRSTLEDQLNPRLNPPLTDELETIAKTLKQTVWSASLSCLIAAVSATQSQEKAFNCILVRDSLTRFLPNRSFTFPRRRSGKYRSAFIELGERFWLPSEREPYFGKIDVQTQGMDSSLQQRNKSGGLLLGSSLSVEINRFMRASGTQIIRGSTSSTDFKKPLSPGVSPPLSQMSPSFRQLEEVEEETNYVNLEVDPLNMTSLMIAFIGLLKRMSQLGLLKSNEMPQVLKFLYDQFNSNQEDCNVRAFVVKLVINCPEARNCLISCVFKPFSKHWFPLLLIYASSNTEALLDSWGLSSLAIDLCLLLADWSRSSILPTIETEKMAAQGVLAFLVKYAWFRASDDGVPDIPEGVAPALKHNLELIQLLAESWLPAGVQIPYRQAICTVFRMEVDLLAELQQRADNKRVIFTLHLFKTILISCQRFAPEIDNLPLSQFVCALLMNIHQTSKTLLTAAWECSALLASKCFTPQSFITSSGEFLRSRGVDILPLSAFPKDLHPLINELWSMVTELNTVHRCKRPSDTPVMSVIEASCASASHWSVLALHLANSLLGTGIPKSIEPSSFVHCLRVFTKLLEDFNENKLEFSLDQAAKIEVLQNIVNSNAFEIIKLENAVVLFHGTMLILRMVQLLKNIPQNSRDLNIETRNSLVLRLMRFLLSSLARSNSTPNSRRIAYRIFIEVRKNEKSTGTREIMELCHLGLSYGLCAEDDNQLRRQLRKYVSEHYFDSSPVLGLSPSLARCLQTFQLLSASHRSYTDNPTLVSSIGRHLISTSLQIVLEPAIKSAEFRHPFRSGLLDPHYPFTDASFSRTSISISQSFLDPVVFSGTQQLRRSQTQLLETALVSTTLDLQGDDSTQTQLLTTQQIPSNSLSTQFGETLSDQSAPRQVFFPLKPYKKVKKVDFKNLSPVEQLRRKFAFATTLAAQNPDLVSRSENPIREIFKNLTIQRQHAEMASGNSSLSLTEYETTARLCRRHRIGALPDVAKLTPKALLQPLFQLAKLDSSICGPALLRIVLESIIVSSGKSANDDFVKELGASLARLLTRGGIDQSVACLSLIWELGMGLERERIILSMIPEPKLLSTCAISSEKALIGVSIMEEVFCNLAMRWCRANSLLFSDGIRRIDYIIAFKLHEPSIEAELRECFLNLSRHGVDIEIEDSSGEAPVNLSEEMSSHQFVNNKPIFAKLHVQWNKLLQVAELLHFQKPIVSLSFNSSVVRIVCKNTKSNFFFIAIFR</sequence>
<feature type="compositionally biased region" description="Acidic residues" evidence="1">
    <location>
        <begin position="397"/>
        <end position="414"/>
    </location>
</feature>
<dbReference type="STRING" id="102285.A0A0R3TRZ2"/>
<evidence type="ECO:0000313" key="4">
    <source>
        <dbReference type="Proteomes" id="UP000278807"/>
    </source>
</evidence>